<proteinExistence type="predicted"/>
<dbReference type="KEGG" id="nfl:COO91_07029"/>
<accession>A0A2K8SZY3</accession>
<dbReference type="AlphaFoldDB" id="A0A2K8SZY3"/>
<evidence type="ECO:0000313" key="2">
    <source>
        <dbReference type="EMBL" id="AUB40991.1"/>
    </source>
</evidence>
<keyword evidence="2" id="KW-0418">Kinase</keyword>
<gene>
    <name evidence="2" type="ORF">COO91_07029</name>
</gene>
<dbReference type="GO" id="GO:0016301">
    <property type="term" value="F:kinase activity"/>
    <property type="evidence" value="ECO:0007669"/>
    <property type="project" value="UniProtKB-KW"/>
</dbReference>
<organism evidence="2 3">
    <name type="scientific">Nostoc flagelliforme CCNUN1</name>
    <dbReference type="NCBI Taxonomy" id="2038116"/>
    <lineage>
        <taxon>Bacteria</taxon>
        <taxon>Bacillati</taxon>
        <taxon>Cyanobacteriota</taxon>
        <taxon>Cyanophyceae</taxon>
        <taxon>Nostocales</taxon>
        <taxon>Nostocaceae</taxon>
        <taxon>Nostoc</taxon>
    </lineage>
</organism>
<evidence type="ECO:0000313" key="3">
    <source>
        <dbReference type="Proteomes" id="UP000232003"/>
    </source>
</evidence>
<keyword evidence="3" id="KW-1185">Reference proteome</keyword>
<name>A0A2K8SZY3_9NOSO</name>
<dbReference type="EMBL" id="CP024785">
    <property type="protein sequence ID" value="AUB40991.1"/>
    <property type="molecule type" value="Genomic_DNA"/>
</dbReference>
<evidence type="ECO:0000256" key="1">
    <source>
        <dbReference type="SAM" id="MobiDB-lite"/>
    </source>
</evidence>
<keyword evidence="2" id="KW-0808">Transferase</keyword>
<feature type="compositionally biased region" description="Gly residues" evidence="1">
    <location>
        <begin position="9"/>
        <end position="19"/>
    </location>
</feature>
<sequence length="44" mass="4836">MGSREWGQEAGGRGQGEQGRQGEHRRIINAQCPMPNAQCPMPND</sequence>
<dbReference type="Proteomes" id="UP000232003">
    <property type="component" value="Chromosome"/>
</dbReference>
<reference evidence="2 3" key="1">
    <citation type="submission" date="2017-11" db="EMBL/GenBank/DDBJ databases">
        <title>Complete genome of a free-living desiccation-tolerant cyanobacterium and its photosynthetic adaptation to extreme terrestrial habitat.</title>
        <authorList>
            <person name="Shang J."/>
        </authorList>
    </citation>
    <scope>NUCLEOTIDE SEQUENCE [LARGE SCALE GENOMIC DNA]</scope>
    <source>
        <strain evidence="2 3">CCNUN1</strain>
    </source>
</reference>
<feature type="region of interest" description="Disordered" evidence="1">
    <location>
        <begin position="1"/>
        <end position="44"/>
    </location>
</feature>
<protein>
    <submittedName>
        <fullName evidence="2">Signal transduction histidine kinase</fullName>
    </submittedName>
</protein>